<dbReference type="OrthoDB" id="1692416at2"/>
<evidence type="ECO:0000313" key="2">
    <source>
        <dbReference type="Proteomes" id="UP000070383"/>
    </source>
</evidence>
<evidence type="ECO:0000313" key="1">
    <source>
        <dbReference type="EMBL" id="KWZ76696.1"/>
    </source>
</evidence>
<dbReference type="EMBL" id="LRPM01000071">
    <property type="protein sequence ID" value="KWZ76696.1"/>
    <property type="molecule type" value="Genomic_DNA"/>
</dbReference>
<comment type="caution">
    <text evidence="1">The sequence shown here is derived from an EMBL/GenBank/DDBJ whole genome shotgun (WGS) entry which is preliminary data.</text>
</comment>
<gene>
    <name evidence="1" type="ORF">HMPREF3200_01649</name>
</gene>
<sequence>MMFKKRLIAGLLAFNFAFLGLGPVFQKVSPVNISYAAEDDATKLKTQKEQLQIGVDDSVNIFASETYNLIKKQSLKANYVEALEYAKTLLNKEDPSYEELRNATIALNNAKSEIREYGKKILAVQKLKAAVEENRITIKAIKYLMNTYPAIARSIGPKANAIIEKSNRVIANAQRIISQFE</sequence>
<protein>
    <submittedName>
        <fullName evidence="1">Uncharacterized protein</fullName>
    </submittedName>
</protein>
<name>A0A133KAU3_9FIRM</name>
<accession>A0A133KAU3</accession>
<dbReference type="STRING" id="33036.HMPREF3200_01649"/>
<dbReference type="PATRIC" id="fig|33036.3.peg.1631"/>
<keyword evidence="2" id="KW-1185">Reference proteome</keyword>
<organism evidence="1 2">
    <name type="scientific">Anaerococcus tetradius</name>
    <dbReference type="NCBI Taxonomy" id="33036"/>
    <lineage>
        <taxon>Bacteria</taxon>
        <taxon>Bacillati</taxon>
        <taxon>Bacillota</taxon>
        <taxon>Tissierellia</taxon>
        <taxon>Tissierellales</taxon>
        <taxon>Peptoniphilaceae</taxon>
        <taxon>Anaerococcus</taxon>
    </lineage>
</organism>
<dbReference type="AlphaFoldDB" id="A0A133KAU3"/>
<reference evidence="2" key="1">
    <citation type="submission" date="2016-01" db="EMBL/GenBank/DDBJ databases">
        <authorList>
            <person name="Mitreva M."/>
            <person name="Pepin K.H."/>
            <person name="Mihindukulasuriya K.A."/>
            <person name="Fulton R."/>
            <person name="Fronick C."/>
            <person name="O'Laughlin M."/>
            <person name="Miner T."/>
            <person name="Herter B."/>
            <person name="Rosa B.A."/>
            <person name="Cordes M."/>
            <person name="Tomlinson C."/>
            <person name="Wollam A."/>
            <person name="Palsikar V.B."/>
            <person name="Mardis E.R."/>
            <person name="Wilson R.K."/>
        </authorList>
    </citation>
    <scope>NUCLEOTIDE SEQUENCE [LARGE SCALE GENOMIC DNA]</scope>
    <source>
        <strain evidence="2">MJR8151</strain>
    </source>
</reference>
<dbReference type="Proteomes" id="UP000070383">
    <property type="component" value="Unassembled WGS sequence"/>
</dbReference>
<proteinExistence type="predicted"/>